<keyword evidence="4" id="KW-1185">Reference proteome</keyword>
<evidence type="ECO:0000256" key="1">
    <source>
        <dbReference type="SAM" id="Coils"/>
    </source>
</evidence>
<dbReference type="Proteomes" id="UP000276133">
    <property type="component" value="Unassembled WGS sequence"/>
</dbReference>
<reference evidence="3 4" key="1">
    <citation type="journal article" date="2018" name="Sci. Rep.">
        <title>Genomic signatures of local adaptation to the degree of environmental predictability in rotifers.</title>
        <authorList>
            <person name="Franch-Gras L."/>
            <person name="Hahn C."/>
            <person name="Garcia-Roger E.M."/>
            <person name="Carmona M.J."/>
            <person name="Serra M."/>
            <person name="Gomez A."/>
        </authorList>
    </citation>
    <scope>NUCLEOTIDE SEQUENCE [LARGE SCALE GENOMIC DNA]</scope>
    <source>
        <strain evidence="3">HYR1</strain>
    </source>
</reference>
<protein>
    <submittedName>
        <fullName evidence="3">Uncharacterized protein</fullName>
    </submittedName>
</protein>
<proteinExistence type="predicted"/>
<name>A0A3M7T2R2_BRAPC</name>
<evidence type="ECO:0000313" key="3">
    <source>
        <dbReference type="EMBL" id="RNA42245.1"/>
    </source>
</evidence>
<organism evidence="3 4">
    <name type="scientific">Brachionus plicatilis</name>
    <name type="common">Marine rotifer</name>
    <name type="synonym">Brachionus muelleri</name>
    <dbReference type="NCBI Taxonomy" id="10195"/>
    <lineage>
        <taxon>Eukaryota</taxon>
        <taxon>Metazoa</taxon>
        <taxon>Spiralia</taxon>
        <taxon>Gnathifera</taxon>
        <taxon>Rotifera</taxon>
        <taxon>Eurotatoria</taxon>
        <taxon>Monogononta</taxon>
        <taxon>Pseudotrocha</taxon>
        <taxon>Ploima</taxon>
        <taxon>Brachionidae</taxon>
        <taxon>Brachionus</taxon>
    </lineage>
</organism>
<evidence type="ECO:0000313" key="4">
    <source>
        <dbReference type="Proteomes" id="UP000276133"/>
    </source>
</evidence>
<feature type="coiled-coil region" evidence="1">
    <location>
        <begin position="38"/>
        <end position="72"/>
    </location>
</feature>
<feature type="region of interest" description="Disordered" evidence="2">
    <location>
        <begin position="1"/>
        <end position="30"/>
    </location>
</feature>
<keyword evidence="1" id="KW-0175">Coiled coil</keyword>
<dbReference type="AlphaFoldDB" id="A0A3M7T2R2"/>
<gene>
    <name evidence="3" type="ORF">BpHYR1_003431</name>
</gene>
<accession>A0A3M7T2R2</accession>
<feature type="compositionally biased region" description="Acidic residues" evidence="2">
    <location>
        <begin position="13"/>
        <end position="25"/>
    </location>
</feature>
<sequence>MSLSSKSKVDSFQEIESDTSDEVSEEEKPISQLVGNEIKKMKNKLRLLETAYDDLELKFNNLKLSKKKEREESEKQFNENKIHMEILNNKNKTLCETVLNLEGKINKNKPEKLSQTENIPNGSKFYDLPIGCSICKNKILKNFTGFSIHFSRIHKDYCYEKRSKYFFELNEESIFTHEHKNLPNPITPKRPVGLFEKEENLITI</sequence>
<evidence type="ECO:0000256" key="2">
    <source>
        <dbReference type="SAM" id="MobiDB-lite"/>
    </source>
</evidence>
<dbReference type="EMBL" id="REGN01000393">
    <property type="protein sequence ID" value="RNA42245.1"/>
    <property type="molecule type" value="Genomic_DNA"/>
</dbReference>
<comment type="caution">
    <text evidence="3">The sequence shown here is derived from an EMBL/GenBank/DDBJ whole genome shotgun (WGS) entry which is preliminary data.</text>
</comment>